<evidence type="ECO:0000313" key="1">
    <source>
        <dbReference type="EMBL" id="AKN36404.1"/>
    </source>
</evidence>
<proteinExistence type="predicted"/>
<sequence>MGGIKDQHEQPRGCSRKRQQGTPCVFFLHGFAYPYRLKLLKANQGSDRRSRDY</sequence>
<organism evidence="1">
    <name type="scientific">Vibrio tasmaniensis</name>
    <dbReference type="NCBI Taxonomy" id="212663"/>
    <lineage>
        <taxon>Bacteria</taxon>
        <taxon>Pseudomonadati</taxon>
        <taxon>Pseudomonadota</taxon>
        <taxon>Gammaproteobacteria</taxon>
        <taxon>Vibrionales</taxon>
        <taxon>Vibrionaceae</taxon>
        <taxon>Vibrio</taxon>
    </lineage>
</organism>
<reference evidence="1" key="1">
    <citation type="journal article" date="2015" name="MBio">
        <title>Eco-Evolutionary Dynamics of Episomes among Ecologically Cohesive Bacterial Populations.</title>
        <authorList>
            <person name="Xue H."/>
            <person name="Cordero O.X."/>
            <person name="Camas F.M."/>
            <person name="Trimble W."/>
            <person name="Meyer F."/>
            <person name="Guglielmini J."/>
            <person name="Rocha E.P."/>
            <person name="Polz M.F."/>
        </authorList>
    </citation>
    <scope>NUCLEOTIDE SEQUENCE</scope>
    <source>
        <strain evidence="1">5F_275</strain>
    </source>
</reference>
<dbReference type="EMBL" id="KP795489">
    <property type="protein sequence ID" value="AKN36404.1"/>
    <property type="molecule type" value="Genomic_DNA"/>
</dbReference>
<accession>A0A0H3ZR82</accession>
<dbReference type="AlphaFoldDB" id="A0A0H3ZR82"/>
<protein>
    <submittedName>
        <fullName evidence="1">Uncharacterized protein</fullName>
    </submittedName>
</protein>
<name>A0A0H3ZR82_9VIBR</name>